<reference evidence="1" key="1">
    <citation type="submission" date="2021-05" db="EMBL/GenBank/DDBJ databases">
        <title>The genome of the haptophyte Pavlova lutheri (Diacronema luteri, Pavlovales) - a model for lipid biosynthesis in eukaryotic algae.</title>
        <authorList>
            <person name="Hulatt C.J."/>
            <person name="Posewitz M.C."/>
        </authorList>
    </citation>
    <scope>NUCLEOTIDE SEQUENCE</scope>
    <source>
        <strain evidence="1">NIVA-4/92</strain>
    </source>
</reference>
<name>A0A8J5XDV7_DIALT</name>
<dbReference type="AlphaFoldDB" id="A0A8J5XDV7"/>
<protein>
    <submittedName>
        <fullName evidence="1">Uncharacterized protein</fullName>
    </submittedName>
</protein>
<keyword evidence="2" id="KW-1185">Reference proteome</keyword>
<sequence length="537" mass="56697">MRANATLILRRFAHSIGATPCSSARAREGAACEPPAASAVALASNAARAVPAPAGSVRARKTASANAEDGARALFAASASGVGACPLRALLVAFVLTSKARKGSSILRGYRLGRTLAEQLAPRCGWEVDCVRASVLPGAALTLDACVLTKYANADAIALCRRLGACVVALDVIDNMALVDHTLRAAAAEAAGGDTAAVARAEYEAAGGGFGDLSSARGVDLLLTQTRSFARAVDSLGGALSHVRGRTLYHQLTNPEEARAFRSARDPSARVRVVGLLAGDRANTPSKVQLMRLARAACSAGESVRLFAVVVQGTTDVSQRNGTFVSRRREWTCVRETDGRVRALAPPAEPRVFAAASRLDQRNFYADPALDDVDVAVLWPREQGKASVREWPPTRLLFWMSRGTPAVFWHYRSCIELADDYGYAMPAPAARASGEPVRTLAAGSVEELQRALAPLVGGGADAAAARAHLRRQGLRIAAEFTESAVARRLAAILSAEHARKRCKLGPRRPPRVAGRDGVLGFDAHLPWQLAGLARRAD</sequence>
<dbReference type="EMBL" id="JAGTXO010000015">
    <property type="protein sequence ID" value="KAG8463711.1"/>
    <property type="molecule type" value="Genomic_DNA"/>
</dbReference>
<comment type="caution">
    <text evidence="1">The sequence shown here is derived from an EMBL/GenBank/DDBJ whole genome shotgun (WGS) entry which is preliminary data.</text>
</comment>
<organism evidence="1 2">
    <name type="scientific">Diacronema lutheri</name>
    <name type="common">Unicellular marine alga</name>
    <name type="synonym">Monochrysis lutheri</name>
    <dbReference type="NCBI Taxonomy" id="2081491"/>
    <lineage>
        <taxon>Eukaryota</taxon>
        <taxon>Haptista</taxon>
        <taxon>Haptophyta</taxon>
        <taxon>Pavlovophyceae</taxon>
        <taxon>Pavlovales</taxon>
        <taxon>Pavlovaceae</taxon>
        <taxon>Diacronema</taxon>
    </lineage>
</organism>
<proteinExistence type="predicted"/>
<evidence type="ECO:0000313" key="1">
    <source>
        <dbReference type="EMBL" id="KAG8463711.1"/>
    </source>
</evidence>
<accession>A0A8J5XDV7</accession>
<evidence type="ECO:0000313" key="2">
    <source>
        <dbReference type="Proteomes" id="UP000751190"/>
    </source>
</evidence>
<gene>
    <name evidence="1" type="ORF">KFE25_003984</name>
</gene>
<dbReference type="Proteomes" id="UP000751190">
    <property type="component" value="Unassembled WGS sequence"/>
</dbReference>